<dbReference type="InterPro" id="IPR036237">
    <property type="entry name" value="Xyl_isomerase-like_sf"/>
</dbReference>
<dbReference type="Gene3D" id="3.20.20.150">
    <property type="entry name" value="Divalent-metal-dependent TIM barrel enzymes"/>
    <property type="match status" value="1"/>
</dbReference>
<keyword evidence="3" id="KW-0227">DNA damage</keyword>
<evidence type="ECO:0000256" key="5">
    <source>
        <dbReference type="ARBA" id="ARBA00022801"/>
    </source>
</evidence>
<keyword evidence="8" id="KW-1185">Reference proteome</keyword>
<gene>
    <name evidence="7" type="ORF">SAMN02194393_01832</name>
</gene>
<evidence type="ECO:0000256" key="1">
    <source>
        <dbReference type="ARBA" id="ARBA00022722"/>
    </source>
</evidence>
<dbReference type="RefSeq" id="WP_244282041.1">
    <property type="nucleotide sequence ID" value="NZ_FUZT01000004.1"/>
</dbReference>
<dbReference type="EMBL" id="FUZT01000004">
    <property type="protein sequence ID" value="SKC63267.1"/>
    <property type="molecule type" value="Genomic_DNA"/>
</dbReference>
<sequence>MGKFILYTILKNVGDILRINFGYVAMSMMIKDCSPSKTVTAKYLNKIEDEEVRLFKLRSLAKTNIQNTQRLFYHNKAHDIKMYRLTSKLIPLATHPLTQDWDWFADVKDDLRSLGNYANENNFRISAHPDHYTLLNSPKEDVLQSSFKDLDYHYKIFKGMGLDTSAKLILHIGGKYKDKESSIDRFIKNYNNLPMHLKEILILENDDKVYTAKEVLNICQKVNVPMVLDIHHHWCNNNGEDLSDFIADIFNTWEYERVPPKIHLSSPKDKKNFRSHADNIDKDFFLEFLNKTKKLNNNFDVMIEAKNKDLALFNLMKDLESVPQIKILDQASIEY</sequence>
<accession>A0A1T5KHS2</accession>
<dbReference type="STRING" id="36842.SAMN02194393_01832"/>
<keyword evidence="2 7" id="KW-0255">Endonuclease</keyword>
<evidence type="ECO:0000256" key="6">
    <source>
        <dbReference type="ARBA" id="ARBA00023204"/>
    </source>
</evidence>
<dbReference type="Pfam" id="PF03851">
    <property type="entry name" value="UvdE"/>
    <property type="match status" value="1"/>
</dbReference>
<dbReference type="GO" id="GO:0006289">
    <property type="term" value="P:nucleotide-excision repair"/>
    <property type="evidence" value="ECO:0007669"/>
    <property type="project" value="InterPro"/>
</dbReference>
<dbReference type="PANTHER" id="PTHR31290">
    <property type="entry name" value="UV-DAMAGE ENDONUCLEASE"/>
    <property type="match status" value="1"/>
</dbReference>
<keyword evidence="5" id="KW-0378">Hydrolase</keyword>
<keyword evidence="1" id="KW-0540">Nuclease</keyword>
<evidence type="ECO:0000256" key="4">
    <source>
        <dbReference type="ARBA" id="ARBA00022769"/>
    </source>
</evidence>
<dbReference type="InterPro" id="IPR004601">
    <property type="entry name" value="UvdE"/>
</dbReference>
<dbReference type="NCBIfam" id="TIGR00629">
    <property type="entry name" value="uvde"/>
    <property type="match status" value="1"/>
</dbReference>
<evidence type="ECO:0000256" key="3">
    <source>
        <dbReference type="ARBA" id="ARBA00022763"/>
    </source>
</evidence>
<dbReference type="Proteomes" id="UP000190285">
    <property type="component" value="Unassembled WGS sequence"/>
</dbReference>
<dbReference type="GO" id="GO:0009411">
    <property type="term" value="P:response to UV"/>
    <property type="evidence" value="ECO:0007669"/>
    <property type="project" value="InterPro"/>
</dbReference>
<protein>
    <submittedName>
        <fullName evidence="7">UV-damage endonuclease</fullName>
    </submittedName>
</protein>
<dbReference type="GO" id="GO:0016787">
    <property type="term" value="F:hydrolase activity"/>
    <property type="evidence" value="ECO:0007669"/>
    <property type="project" value="UniProtKB-KW"/>
</dbReference>
<dbReference type="PANTHER" id="PTHR31290:SF5">
    <property type="entry name" value="UV-DAMAGE ENDONUCLEASE"/>
    <property type="match status" value="1"/>
</dbReference>
<keyword evidence="4" id="KW-0228">DNA excision</keyword>
<evidence type="ECO:0000313" key="8">
    <source>
        <dbReference type="Proteomes" id="UP000190285"/>
    </source>
</evidence>
<organism evidence="7 8">
    <name type="scientific">Maledivibacter halophilus</name>
    <dbReference type="NCBI Taxonomy" id="36842"/>
    <lineage>
        <taxon>Bacteria</taxon>
        <taxon>Bacillati</taxon>
        <taxon>Bacillota</taxon>
        <taxon>Clostridia</taxon>
        <taxon>Peptostreptococcales</taxon>
        <taxon>Caminicellaceae</taxon>
        <taxon>Maledivibacter</taxon>
    </lineage>
</organism>
<evidence type="ECO:0000256" key="2">
    <source>
        <dbReference type="ARBA" id="ARBA00022759"/>
    </source>
</evidence>
<keyword evidence="6" id="KW-0234">DNA repair</keyword>
<dbReference type="GO" id="GO:0004519">
    <property type="term" value="F:endonuclease activity"/>
    <property type="evidence" value="ECO:0007669"/>
    <property type="project" value="UniProtKB-KW"/>
</dbReference>
<proteinExistence type="predicted"/>
<name>A0A1T5KHS2_9FIRM</name>
<reference evidence="7 8" key="1">
    <citation type="submission" date="2017-02" db="EMBL/GenBank/DDBJ databases">
        <authorList>
            <person name="Peterson S.W."/>
        </authorList>
    </citation>
    <scope>NUCLEOTIDE SEQUENCE [LARGE SCALE GENOMIC DNA]</scope>
    <source>
        <strain evidence="7 8">M1</strain>
    </source>
</reference>
<evidence type="ECO:0000313" key="7">
    <source>
        <dbReference type="EMBL" id="SKC63267.1"/>
    </source>
</evidence>
<dbReference type="AlphaFoldDB" id="A0A1T5KHS2"/>
<dbReference type="SUPFAM" id="SSF51658">
    <property type="entry name" value="Xylose isomerase-like"/>
    <property type="match status" value="1"/>
</dbReference>